<evidence type="ECO:0000256" key="1">
    <source>
        <dbReference type="SAM" id="MobiDB-lite"/>
    </source>
</evidence>
<reference evidence="2" key="1">
    <citation type="submission" date="2022-05" db="EMBL/GenBank/DDBJ databases">
        <title>The Musa troglodytarum L. genome provides insights into the mechanism of non-climacteric behaviour and enrichment of carotenoids.</title>
        <authorList>
            <person name="Wang J."/>
        </authorList>
    </citation>
    <scope>NUCLEOTIDE SEQUENCE</scope>
    <source>
        <tissue evidence="2">Leaf</tissue>
    </source>
</reference>
<protein>
    <submittedName>
        <fullName evidence="2">Glycine-rich protein</fullName>
    </submittedName>
</protein>
<dbReference type="OrthoDB" id="1107388at2759"/>
<accession>A0A9E7JYG2</accession>
<sequence>MSSSSSFQTHKLRATLREQRKNQTRERRKSSEQSMERTGHLFVLLLLLLAAASTSSAARDLEAELAKGKGKGQGRGGIPEFGADPGGFFGPGSGFNMPGFGGGWGAGYGGPTGGYSRGGVVRPSVVCSDKGPCYKKRLTCPAKCFSSFSHSGKGYGAGGGGGGCTIDCKKRCVAYC</sequence>
<name>A0A9E7JYG2_9LILI</name>
<evidence type="ECO:0000313" key="3">
    <source>
        <dbReference type="Proteomes" id="UP001055439"/>
    </source>
</evidence>
<dbReference type="Proteomes" id="UP001055439">
    <property type="component" value="Chromosome 4"/>
</dbReference>
<dbReference type="PANTHER" id="PTHR34789">
    <property type="entry name" value="EXPRESSED PROTEIN"/>
    <property type="match status" value="1"/>
</dbReference>
<feature type="region of interest" description="Disordered" evidence="1">
    <location>
        <begin position="1"/>
        <end position="34"/>
    </location>
</feature>
<proteinExistence type="predicted"/>
<dbReference type="AlphaFoldDB" id="A0A9E7JYG2"/>
<gene>
    <name evidence="2" type="ORF">MUK42_30990</name>
</gene>
<feature type="compositionally biased region" description="Basic and acidic residues" evidence="1">
    <location>
        <begin position="15"/>
        <end position="34"/>
    </location>
</feature>
<evidence type="ECO:0000313" key="2">
    <source>
        <dbReference type="EMBL" id="URD98310.1"/>
    </source>
</evidence>
<keyword evidence="3" id="KW-1185">Reference proteome</keyword>
<organism evidence="2 3">
    <name type="scientific">Musa troglodytarum</name>
    <name type="common">fe'i banana</name>
    <dbReference type="NCBI Taxonomy" id="320322"/>
    <lineage>
        <taxon>Eukaryota</taxon>
        <taxon>Viridiplantae</taxon>
        <taxon>Streptophyta</taxon>
        <taxon>Embryophyta</taxon>
        <taxon>Tracheophyta</taxon>
        <taxon>Spermatophyta</taxon>
        <taxon>Magnoliopsida</taxon>
        <taxon>Liliopsida</taxon>
        <taxon>Zingiberales</taxon>
        <taxon>Musaceae</taxon>
        <taxon>Musa</taxon>
    </lineage>
</organism>
<dbReference type="EMBL" id="CP097506">
    <property type="protein sequence ID" value="URD98310.1"/>
    <property type="molecule type" value="Genomic_DNA"/>
</dbReference>
<dbReference type="PANTHER" id="PTHR34789:SF1">
    <property type="entry name" value="EXPRESSED PROTEIN"/>
    <property type="match status" value="1"/>
</dbReference>